<dbReference type="PATRIC" id="fig|106634.4.peg.589"/>
<dbReference type="STRING" id="106634.TVD_02900"/>
<reference evidence="6 7" key="1">
    <citation type="submission" date="2015-04" db="EMBL/GenBank/DDBJ databases">
        <title>Complete Sequence for the Genome of the Thioalkalivibrio versutus D301.</title>
        <authorList>
            <person name="Mu T."/>
            <person name="Zhou J."/>
            <person name="Xu X."/>
        </authorList>
    </citation>
    <scope>NUCLEOTIDE SEQUENCE [LARGE SCALE GENOMIC DNA]</scope>
    <source>
        <strain evidence="6 7">D301</strain>
    </source>
</reference>
<name>A0A0G3G698_9GAMM</name>
<gene>
    <name evidence="6" type="ORF">TVD_02900</name>
</gene>
<keyword evidence="2 4" id="KW-0442">Lipid degradation</keyword>
<dbReference type="GO" id="GO:0008233">
    <property type="term" value="F:peptidase activity"/>
    <property type="evidence" value="ECO:0007669"/>
    <property type="project" value="UniProtKB-KW"/>
</dbReference>
<feature type="active site" description="Proton acceptor" evidence="4">
    <location>
        <position position="158"/>
    </location>
</feature>
<protein>
    <submittedName>
        <fullName evidence="6">Serine protease</fullName>
    </submittedName>
</protein>
<sequence length="317" mass="35024">MTRKPQSISLVLGSGGARGLAQIGVIRWLEEHSDYRIRSIAGASMGAVVGGIYAAGQLDAYEDWVKSLRRQDVWRLLDFSFRGAGLIRGDRLIEKLRDMLGDMDIEDLPISFTAVATDIEREREVWLNSGSLFDAIRASIAIPTVFTPVRHKGRLLVDGGLLNPVPIAPTLTDDTDITLAVSLNGRVGEELIRPERAKAPDPDREEPDSGFLNHRLTDALPDRVGGWLLDWQDKLGLGETDPGLSREQEARALGLIDIVSHSIEAMQGTIARFRIAAYNPEHLIEVPVNACGIFDFHRAAEMIDLGYELADRKLGRR</sequence>
<keyword evidence="6" id="KW-0645">Protease</keyword>
<evidence type="ECO:0000259" key="5">
    <source>
        <dbReference type="PROSITE" id="PS51635"/>
    </source>
</evidence>
<dbReference type="OrthoDB" id="5290098at2"/>
<keyword evidence="7" id="KW-1185">Reference proteome</keyword>
<feature type="active site" description="Nucleophile" evidence="4">
    <location>
        <position position="44"/>
    </location>
</feature>
<evidence type="ECO:0000256" key="3">
    <source>
        <dbReference type="ARBA" id="ARBA00023098"/>
    </source>
</evidence>
<evidence type="ECO:0000256" key="4">
    <source>
        <dbReference type="PROSITE-ProRule" id="PRU01161"/>
    </source>
</evidence>
<comment type="caution">
    <text evidence="4">Lacks conserved residue(s) required for the propagation of feature annotation.</text>
</comment>
<proteinExistence type="predicted"/>
<dbReference type="Proteomes" id="UP000064201">
    <property type="component" value="Chromosome"/>
</dbReference>
<evidence type="ECO:0000313" key="7">
    <source>
        <dbReference type="Proteomes" id="UP000064201"/>
    </source>
</evidence>
<evidence type="ECO:0000313" key="6">
    <source>
        <dbReference type="EMBL" id="AKJ94386.1"/>
    </source>
</evidence>
<dbReference type="PANTHER" id="PTHR14226">
    <property type="entry name" value="NEUROPATHY TARGET ESTERASE/SWISS CHEESE D.MELANOGASTER"/>
    <property type="match status" value="1"/>
</dbReference>
<dbReference type="GO" id="GO:0016042">
    <property type="term" value="P:lipid catabolic process"/>
    <property type="evidence" value="ECO:0007669"/>
    <property type="project" value="UniProtKB-UniRule"/>
</dbReference>
<dbReference type="Gene3D" id="3.40.1090.10">
    <property type="entry name" value="Cytosolic phospholipase A2 catalytic domain"/>
    <property type="match status" value="2"/>
</dbReference>
<accession>A0A0G3G698</accession>
<dbReference type="PANTHER" id="PTHR14226:SF76">
    <property type="entry name" value="NTE FAMILY PROTEIN RSSA"/>
    <property type="match status" value="1"/>
</dbReference>
<dbReference type="KEGG" id="tvr:TVD_02900"/>
<feature type="short sequence motif" description="DGA/G" evidence="4">
    <location>
        <begin position="158"/>
        <end position="160"/>
    </location>
</feature>
<organism evidence="6 7">
    <name type="scientific">Thioalkalivibrio versutus</name>
    <dbReference type="NCBI Taxonomy" id="106634"/>
    <lineage>
        <taxon>Bacteria</taxon>
        <taxon>Pseudomonadati</taxon>
        <taxon>Pseudomonadota</taxon>
        <taxon>Gammaproteobacteria</taxon>
        <taxon>Chromatiales</taxon>
        <taxon>Ectothiorhodospiraceae</taxon>
        <taxon>Thioalkalivibrio</taxon>
    </lineage>
</organism>
<dbReference type="InterPro" id="IPR002641">
    <property type="entry name" value="PNPLA_dom"/>
</dbReference>
<dbReference type="EMBL" id="CP011367">
    <property type="protein sequence ID" value="AKJ94386.1"/>
    <property type="molecule type" value="Genomic_DNA"/>
</dbReference>
<keyword evidence="3 4" id="KW-0443">Lipid metabolism</keyword>
<evidence type="ECO:0000256" key="2">
    <source>
        <dbReference type="ARBA" id="ARBA00022963"/>
    </source>
</evidence>
<feature type="domain" description="PNPLA" evidence="5">
    <location>
        <begin position="10"/>
        <end position="171"/>
    </location>
</feature>
<feature type="short sequence motif" description="GXSXG" evidence="4">
    <location>
        <begin position="42"/>
        <end position="46"/>
    </location>
</feature>
<evidence type="ECO:0000256" key="1">
    <source>
        <dbReference type="ARBA" id="ARBA00022801"/>
    </source>
</evidence>
<dbReference type="InterPro" id="IPR016035">
    <property type="entry name" value="Acyl_Trfase/lysoPLipase"/>
</dbReference>
<dbReference type="SUPFAM" id="SSF52151">
    <property type="entry name" value="FabD/lysophospholipase-like"/>
    <property type="match status" value="1"/>
</dbReference>
<dbReference type="AlphaFoldDB" id="A0A0G3G698"/>
<dbReference type="RefSeq" id="WP_047250770.1">
    <property type="nucleotide sequence ID" value="NZ_CP011367.1"/>
</dbReference>
<dbReference type="PROSITE" id="PS51635">
    <property type="entry name" value="PNPLA"/>
    <property type="match status" value="1"/>
</dbReference>
<dbReference type="Pfam" id="PF01734">
    <property type="entry name" value="Patatin"/>
    <property type="match status" value="1"/>
</dbReference>
<dbReference type="InterPro" id="IPR050301">
    <property type="entry name" value="NTE"/>
</dbReference>
<dbReference type="GO" id="GO:0006508">
    <property type="term" value="P:proteolysis"/>
    <property type="evidence" value="ECO:0007669"/>
    <property type="project" value="UniProtKB-KW"/>
</dbReference>
<keyword evidence="1 4" id="KW-0378">Hydrolase</keyword>